<feature type="transmembrane region" description="Helical" evidence="6">
    <location>
        <begin position="148"/>
        <end position="169"/>
    </location>
</feature>
<dbReference type="SUPFAM" id="SSF55729">
    <property type="entry name" value="Acyl-CoA N-acyltransferases (Nat)"/>
    <property type="match status" value="1"/>
</dbReference>
<gene>
    <name evidence="9" type="ORF">GCM10010151_26160</name>
</gene>
<feature type="transmembrane region" description="Helical" evidence="6">
    <location>
        <begin position="208"/>
        <end position="229"/>
    </location>
</feature>
<keyword evidence="3 6" id="KW-0812">Transmembrane</keyword>
<evidence type="ECO:0000256" key="1">
    <source>
        <dbReference type="ARBA" id="ARBA00004651"/>
    </source>
</evidence>
<dbReference type="InterPro" id="IPR024320">
    <property type="entry name" value="LPG_synthase_C"/>
</dbReference>
<evidence type="ECO:0000256" key="6">
    <source>
        <dbReference type="SAM" id="Phobius"/>
    </source>
</evidence>
<evidence type="ECO:0000256" key="5">
    <source>
        <dbReference type="ARBA" id="ARBA00023136"/>
    </source>
</evidence>
<comment type="subcellular location">
    <subcellularLocation>
        <location evidence="1">Cell membrane</location>
        <topology evidence="1">Multi-pass membrane protein</topology>
    </subcellularLocation>
</comment>
<sequence>MGTKQEAPARPEPGEGALERRLRRRWVPAVAGWLSFLIGLHDVVGALLPEWHRRMVRLDEYVPGSVNNAARTATLVAGFLLLLLSHGLRRRKRRAWRAVVGLLAFTIVSHVVKDFALSAIVAAAMLGALLYLRDEFYATGDPRTRWRALWVGSFLAAASVGVGLLFIAVNRHGLVRDYTFSERLWHVLGGLFGVSGPVTFVSDGRNDLLSLILGSLGLFTAGTTAFLFLRPAEPAPSMSAEDEERIRALLDRQGARDSLGYFSLRRDKSVIWSPTGKACVTYRVVSGVMLAGGDPIGDPEAWPGAIQAFLEEAARHAWAPAVMGCSELGAEIWCRDTGLSALELGDEAIVDAAEFSLEGRTMRNVRQMVNRVARQGYTAEVRREKDFAPDELRALWARADAWRGTDTERGFSMALGRVGEPGDEDCVVATATKDGELHAILHFVPWGADGLSLDLMRRDRSAQPGLNDFLIVEALKAASDLGVKRISLNFAVFRAALARGERIGAGPVLKAWRGLLIFLSRWFQIESLYKFNAKFQPVWQPRFFVYPSLNDAPRIALAALEAEAFIVWPRLRIPGLKRP</sequence>
<evidence type="ECO:0000313" key="10">
    <source>
        <dbReference type="Proteomes" id="UP001501822"/>
    </source>
</evidence>
<evidence type="ECO:0000313" key="9">
    <source>
        <dbReference type="EMBL" id="GAA0335257.1"/>
    </source>
</evidence>
<feature type="transmembrane region" description="Helical" evidence="6">
    <location>
        <begin position="118"/>
        <end position="136"/>
    </location>
</feature>
<evidence type="ECO:0000259" key="7">
    <source>
        <dbReference type="Pfam" id="PF09924"/>
    </source>
</evidence>
<dbReference type="Pfam" id="PF09924">
    <property type="entry name" value="LPG_synthase_C"/>
    <property type="match status" value="1"/>
</dbReference>
<keyword evidence="4 6" id="KW-1133">Transmembrane helix</keyword>
<keyword evidence="5 6" id="KW-0472">Membrane</keyword>
<comment type="caution">
    <text evidence="9">The sequence shown here is derived from an EMBL/GenBank/DDBJ whole genome shotgun (WGS) entry which is preliminary data.</text>
</comment>
<keyword evidence="2" id="KW-1003">Cell membrane</keyword>
<feature type="domain" description="Lysyl-tRNA synthetase N-terminal transmembrane region" evidence="8">
    <location>
        <begin position="23"/>
        <end position="202"/>
    </location>
</feature>
<name>A0ABP3G851_9ACTN</name>
<feature type="transmembrane region" description="Helical" evidence="6">
    <location>
        <begin position="68"/>
        <end position="88"/>
    </location>
</feature>
<dbReference type="InterPro" id="IPR031553">
    <property type="entry name" value="tRNA-synt_2_TM"/>
</dbReference>
<feature type="domain" description="Phosphatidylglycerol lysyltransferase C-terminal" evidence="7">
    <location>
        <begin position="247"/>
        <end position="546"/>
    </location>
</feature>
<feature type="transmembrane region" description="Helical" evidence="6">
    <location>
        <begin position="26"/>
        <end position="48"/>
    </location>
</feature>
<dbReference type="InterPro" id="IPR051211">
    <property type="entry name" value="PG_lysyltransferase"/>
</dbReference>
<dbReference type="RefSeq" id="WP_252802929.1">
    <property type="nucleotide sequence ID" value="NZ_BAAABM010000016.1"/>
</dbReference>
<dbReference type="InterPro" id="IPR016181">
    <property type="entry name" value="Acyl_CoA_acyltransferase"/>
</dbReference>
<proteinExistence type="predicted"/>
<protein>
    <submittedName>
        <fullName evidence="9">Phosphatidylglycerol lysyltransferase domain-containing protein</fullName>
    </submittedName>
</protein>
<keyword evidence="10" id="KW-1185">Reference proteome</keyword>
<dbReference type="PANTHER" id="PTHR34697">
    <property type="entry name" value="PHOSPHATIDYLGLYCEROL LYSYLTRANSFERASE"/>
    <property type="match status" value="1"/>
</dbReference>
<dbReference type="EMBL" id="BAAABM010000016">
    <property type="protein sequence ID" value="GAA0335257.1"/>
    <property type="molecule type" value="Genomic_DNA"/>
</dbReference>
<evidence type="ECO:0000256" key="4">
    <source>
        <dbReference type="ARBA" id="ARBA00022989"/>
    </source>
</evidence>
<evidence type="ECO:0000256" key="2">
    <source>
        <dbReference type="ARBA" id="ARBA00022475"/>
    </source>
</evidence>
<dbReference type="Pfam" id="PF16995">
    <property type="entry name" value="tRNA-synt_2_TM"/>
    <property type="match status" value="1"/>
</dbReference>
<evidence type="ECO:0000259" key="8">
    <source>
        <dbReference type="Pfam" id="PF16995"/>
    </source>
</evidence>
<dbReference type="Proteomes" id="UP001501822">
    <property type="component" value="Unassembled WGS sequence"/>
</dbReference>
<organism evidence="9 10">
    <name type="scientific">Actinoallomurus spadix</name>
    <dbReference type="NCBI Taxonomy" id="79912"/>
    <lineage>
        <taxon>Bacteria</taxon>
        <taxon>Bacillati</taxon>
        <taxon>Actinomycetota</taxon>
        <taxon>Actinomycetes</taxon>
        <taxon>Streptosporangiales</taxon>
        <taxon>Thermomonosporaceae</taxon>
        <taxon>Actinoallomurus</taxon>
    </lineage>
</organism>
<dbReference type="PANTHER" id="PTHR34697:SF2">
    <property type="entry name" value="PHOSPHATIDYLGLYCEROL LYSYLTRANSFERASE"/>
    <property type="match status" value="1"/>
</dbReference>
<feature type="transmembrane region" description="Helical" evidence="6">
    <location>
        <begin position="95"/>
        <end position="112"/>
    </location>
</feature>
<accession>A0ABP3G851</accession>
<feature type="transmembrane region" description="Helical" evidence="6">
    <location>
        <begin position="184"/>
        <end position="201"/>
    </location>
</feature>
<reference evidence="10" key="1">
    <citation type="journal article" date="2019" name="Int. J. Syst. Evol. Microbiol.">
        <title>The Global Catalogue of Microorganisms (GCM) 10K type strain sequencing project: providing services to taxonomists for standard genome sequencing and annotation.</title>
        <authorList>
            <consortium name="The Broad Institute Genomics Platform"/>
            <consortium name="The Broad Institute Genome Sequencing Center for Infectious Disease"/>
            <person name="Wu L."/>
            <person name="Ma J."/>
        </authorList>
    </citation>
    <scope>NUCLEOTIDE SEQUENCE [LARGE SCALE GENOMIC DNA]</scope>
    <source>
        <strain evidence="10">JCM 3146</strain>
    </source>
</reference>
<evidence type="ECO:0000256" key="3">
    <source>
        <dbReference type="ARBA" id="ARBA00022692"/>
    </source>
</evidence>